<evidence type="ECO:0000313" key="7">
    <source>
        <dbReference type="Proteomes" id="UP000323708"/>
    </source>
</evidence>
<evidence type="ECO:0000256" key="4">
    <source>
        <dbReference type="ARBA" id="ARBA00023002"/>
    </source>
</evidence>
<protein>
    <submittedName>
        <fullName evidence="6">Glycolate oxidase subunit GlcE</fullName>
        <ecNumber evidence="6">1.1.99.14</ecNumber>
    </submittedName>
</protein>
<dbReference type="PANTHER" id="PTHR11748:SF103">
    <property type="entry name" value="GLYCOLATE OXIDASE SUBUNIT GLCE"/>
    <property type="match status" value="1"/>
</dbReference>
<dbReference type="InterPro" id="IPR016164">
    <property type="entry name" value="FAD-linked_Oxase-like_C"/>
</dbReference>
<comment type="cofactor">
    <cofactor evidence="1">
        <name>FAD</name>
        <dbReference type="ChEBI" id="CHEBI:57692"/>
    </cofactor>
</comment>
<dbReference type="InterPro" id="IPR016171">
    <property type="entry name" value="Vanillyl_alc_oxidase_C-sub2"/>
</dbReference>
<dbReference type="AlphaFoldDB" id="A0A5B0X656"/>
<dbReference type="PANTHER" id="PTHR11748">
    <property type="entry name" value="D-LACTATE DEHYDROGENASE"/>
    <property type="match status" value="1"/>
</dbReference>
<proteinExistence type="predicted"/>
<reference evidence="6 7" key="1">
    <citation type="submission" date="2019-09" db="EMBL/GenBank/DDBJ databases">
        <authorList>
            <person name="Chen X.-Y."/>
        </authorList>
    </citation>
    <scope>NUCLEOTIDE SEQUENCE [LARGE SCALE GENOMIC DNA]</scope>
    <source>
        <strain evidence="6 7">NY5</strain>
    </source>
</reference>
<dbReference type="Pfam" id="PF01565">
    <property type="entry name" value="FAD_binding_4"/>
    <property type="match status" value="1"/>
</dbReference>
<dbReference type="EC" id="1.1.99.14" evidence="6"/>
<keyword evidence="2" id="KW-0285">Flavoprotein</keyword>
<evidence type="ECO:0000259" key="5">
    <source>
        <dbReference type="PROSITE" id="PS51387"/>
    </source>
</evidence>
<dbReference type="Gene3D" id="3.30.465.10">
    <property type="match status" value="1"/>
</dbReference>
<dbReference type="InterPro" id="IPR006094">
    <property type="entry name" value="Oxid_FAD_bind_N"/>
</dbReference>
<evidence type="ECO:0000256" key="2">
    <source>
        <dbReference type="ARBA" id="ARBA00022630"/>
    </source>
</evidence>
<organism evidence="6 7">
    <name type="scientific">Pseudohalioglobus sediminis</name>
    <dbReference type="NCBI Taxonomy" id="2606449"/>
    <lineage>
        <taxon>Bacteria</taxon>
        <taxon>Pseudomonadati</taxon>
        <taxon>Pseudomonadota</taxon>
        <taxon>Gammaproteobacteria</taxon>
        <taxon>Cellvibrionales</taxon>
        <taxon>Halieaceae</taxon>
        <taxon>Pseudohalioglobus</taxon>
    </lineage>
</organism>
<keyword evidence="4 6" id="KW-0560">Oxidoreductase</keyword>
<dbReference type="InterPro" id="IPR016166">
    <property type="entry name" value="FAD-bd_PCMH"/>
</dbReference>
<dbReference type="GO" id="GO:0019154">
    <property type="term" value="F:glycolate dehydrogenase activity"/>
    <property type="evidence" value="ECO:0007669"/>
    <property type="project" value="UniProtKB-EC"/>
</dbReference>
<dbReference type="InterPro" id="IPR016169">
    <property type="entry name" value="FAD-bd_PCMH_sub2"/>
</dbReference>
<evidence type="ECO:0000256" key="3">
    <source>
        <dbReference type="ARBA" id="ARBA00022827"/>
    </source>
</evidence>
<dbReference type="EMBL" id="VTUX01000001">
    <property type="protein sequence ID" value="KAA1194048.1"/>
    <property type="molecule type" value="Genomic_DNA"/>
</dbReference>
<dbReference type="GO" id="GO:0071949">
    <property type="term" value="F:FAD binding"/>
    <property type="evidence" value="ECO:0007669"/>
    <property type="project" value="InterPro"/>
</dbReference>
<dbReference type="Proteomes" id="UP000323708">
    <property type="component" value="Unassembled WGS sequence"/>
</dbReference>
<dbReference type="InterPro" id="IPR036318">
    <property type="entry name" value="FAD-bd_PCMH-like_sf"/>
</dbReference>
<name>A0A5B0X656_9GAMM</name>
<accession>A0A5B0X656</accession>
<evidence type="ECO:0000256" key="1">
    <source>
        <dbReference type="ARBA" id="ARBA00001974"/>
    </source>
</evidence>
<dbReference type="SUPFAM" id="SSF55103">
    <property type="entry name" value="FAD-linked oxidases, C-terminal domain"/>
    <property type="match status" value="1"/>
</dbReference>
<dbReference type="NCBIfam" id="NF008439">
    <property type="entry name" value="PRK11282.1"/>
    <property type="match status" value="1"/>
</dbReference>
<comment type="caution">
    <text evidence="6">The sequence shown here is derived from an EMBL/GenBank/DDBJ whole genome shotgun (WGS) entry which is preliminary data.</text>
</comment>
<dbReference type="PROSITE" id="PS51387">
    <property type="entry name" value="FAD_PCMH"/>
    <property type="match status" value="1"/>
</dbReference>
<sequence length="345" mass="36854">MADRTEALREAVAAACADASPLYIRGGDSKRKLIGRDCEATPLDIGGHSGIIDYQPDELVLSARAGTPLVALADALAEYGQTLPFEPPQLQGSATLGGTLACNLSGPARPWLGSIRDAVLGVQLINGRAQTLDFGGKVMKNVAGYDVSRLQAGALGTLGVITAVHCKVLPLPAATLTLAYDMPAAAAISTMCTRALESRPLTGACWLEGRLYLRLAGAENAVRHTASLWGGEQVDDSIWAQLRELQHPLFEGGEPLWRLSCAPNTPHIAQLTRAIDWGGAVRWLQGDVRTLNLPAGAHLTLFQGGDRSSEVRGRLDPVQQQLQRRIKQAFDPAGIFNPGRLYSWI</sequence>
<dbReference type="SUPFAM" id="SSF56176">
    <property type="entry name" value="FAD-binding/transporter-associated domain-like"/>
    <property type="match status" value="1"/>
</dbReference>
<keyword evidence="7" id="KW-1185">Reference proteome</keyword>
<keyword evidence="3" id="KW-0274">FAD</keyword>
<feature type="domain" description="FAD-binding PCMH-type" evidence="5">
    <location>
        <begin position="1"/>
        <end position="171"/>
    </location>
</feature>
<dbReference type="InterPro" id="IPR004113">
    <property type="entry name" value="FAD-bd_oxidored_4_C"/>
</dbReference>
<dbReference type="Gene3D" id="1.10.45.10">
    <property type="entry name" value="Vanillyl-alcohol Oxidase, Chain A, domain 4"/>
    <property type="match status" value="1"/>
</dbReference>
<gene>
    <name evidence="6" type="primary">glcE</name>
    <name evidence="6" type="ORF">F0M18_00965</name>
</gene>
<dbReference type="RefSeq" id="WP_149609517.1">
    <property type="nucleotide sequence ID" value="NZ_VTUX01000001.1"/>
</dbReference>
<evidence type="ECO:0000313" key="6">
    <source>
        <dbReference type="EMBL" id="KAA1194048.1"/>
    </source>
</evidence>
<dbReference type="Pfam" id="PF02913">
    <property type="entry name" value="FAD-oxidase_C"/>
    <property type="match status" value="1"/>
</dbReference>